<evidence type="ECO:0000313" key="17">
    <source>
        <dbReference type="Proteomes" id="UP001528040"/>
    </source>
</evidence>
<evidence type="ECO:0000256" key="10">
    <source>
        <dbReference type="ARBA" id="ARBA00022840"/>
    </source>
</evidence>
<dbReference type="InterPro" id="IPR003661">
    <property type="entry name" value="HisK_dim/P_dom"/>
</dbReference>
<feature type="transmembrane region" description="Helical" evidence="14">
    <location>
        <begin position="33"/>
        <end position="53"/>
    </location>
</feature>
<dbReference type="SMART" id="SM00388">
    <property type="entry name" value="HisKA"/>
    <property type="match status" value="1"/>
</dbReference>
<dbReference type="CDD" id="cd00082">
    <property type="entry name" value="HisKA"/>
    <property type="match status" value="1"/>
</dbReference>
<organism evidence="16 17">
    <name type="scientific">Aliiroseovarius salicola</name>
    <dbReference type="NCBI Taxonomy" id="3009082"/>
    <lineage>
        <taxon>Bacteria</taxon>
        <taxon>Pseudomonadati</taxon>
        <taxon>Pseudomonadota</taxon>
        <taxon>Alphaproteobacteria</taxon>
        <taxon>Rhodobacterales</taxon>
        <taxon>Paracoccaceae</taxon>
        <taxon>Aliiroseovarius</taxon>
    </lineage>
</organism>
<dbReference type="RefSeq" id="WP_271053614.1">
    <property type="nucleotide sequence ID" value="NZ_JAQIIO010000003.1"/>
</dbReference>
<keyword evidence="5" id="KW-0597">Phosphoprotein</keyword>
<reference evidence="16 17" key="1">
    <citation type="submission" date="2023-01" db="EMBL/GenBank/DDBJ databases">
        <authorList>
            <person name="Yoon J.-W."/>
        </authorList>
    </citation>
    <scope>NUCLEOTIDE SEQUENCE [LARGE SCALE GENOMIC DNA]</scope>
    <source>
        <strain evidence="16 17">KMU-50</strain>
    </source>
</reference>
<keyword evidence="4" id="KW-1003">Cell membrane</keyword>
<dbReference type="SMART" id="SM00387">
    <property type="entry name" value="HATPase_c"/>
    <property type="match status" value="1"/>
</dbReference>
<dbReference type="Pfam" id="PF00512">
    <property type="entry name" value="HisKA"/>
    <property type="match status" value="1"/>
</dbReference>
<evidence type="ECO:0000256" key="8">
    <source>
        <dbReference type="ARBA" id="ARBA00022741"/>
    </source>
</evidence>
<accession>A0ABT4W074</accession>
<keyword evidence="9" id="KW-0418">Kinase</keyword>
<dbReference type="Gene3D" id="3.30.565.10">
    <property type="entry name" value="Histidine kinase-like ATPase, C-terminal domain"/>
    <property type="match status" value="1"/>
</dbReference>
<dbReference type="InterPro" id="IPR029151">
    <property type="entry name" value="Sensor-like_sf"/>
</dbReference>
<keyword evidence="12" id="KW-0902">Two-component regulatory system</keyword>
<keyword evidence="11 14" id="KW-1133">Transmembrane helix</keyword>
<dbReference type="GO" id="GO:0005524">
    <property type="term" value="F:ATP binding"/>
    <property type="evidence" value="ECO:0007669"/>
    <property type="project" value="UniProtKB-KW"/>
</dbReference>
<dbReference type="InterPro" id="IPR003594">
    <property type="entry name" value="HATPase_dom"/>
</dbReference>
<keyword evidence="10 16" id="KW-0067">ATP-binding</keyword>
<evidence type="ECO:0000256" key="11">
    <source>
        <dbReference type="ARBA" id="ARBA00022989"/>
    </source>
</evidence>
<dbReference type="EC" id="2.7.13.3" evidence="3"/>
<dbReference type="PANTHER" id="PTHR43065">
    <property type="entry name" value="SENSOR HISTIDINE KINASE"/>
    <property type="match status" value="1"/>
</dbReference>
<keyword evidence="13" id="KW-0175">Coiled coil</keyword>
<comment type="caution">
    <text evidence="16">The sequence shown here is derived from an EMBL/GenBank/DDBJ whole genome shotgun (WGS) entry which is preliminary data.</text>
</comment>
<dbReference type="PROSITE" id="PS50109">
    <property type="entry name" value="HIS_KIN"/>
    <property type="match status" value="1"/>
</dbReference>
<keyword evidence="17" id="KW-1185">Reference proteome</keyword>
<dbReference type="InterPro" id="IPR004358">
    <property type="entry name" value="Sig_transdc_His_kin-like_C"/>
</dbReference>
<name>A0ABT4W074_9RHOB</name>
<comment type="subcellular location">
    <subcellularLocation>
        <location evidence="2">Cell membrane</location>
        <topology evidence="2">Multi-pass membrane protein</topology>
    </subcellularLocation>
</comment>
<evidence type="ECO:0000256" key="3">
    <source>
        <dbReference type="ARBA" id="ARBA00012438"/>
    </source>
</evidence>
<evidence type="ECO:0000256" key="14">
    <source>
        <dbReference type="SAM" id="Phobius"/>
    </source>
</evidence>
<dbReference type="Gene3D" id="3.30.450.20">
    <property type="entry name" value="PAS domain"/>
    <property type="match status" value="1"/>
</dbReference>
<evidence type="ECO:0000259" key="15">
    <source>
        <dbReference type="PROSITE" id="PS50109"/>
    </source>
</evidence>
<keyword evidence="8" id="KW-0547">Nucleotide-binding</keyword>
<evidence type="ECO:0000256" key="6">
    <source>
        <dbReference type="ARBA" id="ARBA00022679"/>
    </source>
</evidence>
<feature type="domain" description="Histidine kinase" evidence="15">
    <location>
        <begin position="377"/>
        <end position="587"/>
    </location>
</feature>
<evidence type="ECO:0000313" key="16">
    <source>
        <dbReference type="EMBL" id="MDA5093913.1"/>
    </source>
</evidence>
<dbReference type="PIRSF" id="PIRSF036431">
    <property type="entry name" value="STHK_DctB"/>
    <property type="match status" value="1"/>
</dbReference>
<sequence>MAGPTDARSLNRVVNPGASFYAPLMVKSLRSKWVLAFIILVAAFSAGVWALSWQSALKGLEERGRTDLTLASDRLTRHLLRYRELAVLLAEHPDLVALLKGQGVAREATALLRSTADKTGAQSITLVDRDGRILAVSETSPDLRNPEQEPVYRALTGALGATNTTRVAENGLTRRLFTFAAPVYTGRGRAQGAVVAEVDIWLFEQNWPTTATAIYFVNDRGQVFVTNRSELVLTDRFGDEGFPSHNLQRWFGHDVWTLDGGPYLPGQALHLAVDLPVIGLTGEILLDTAPAIRVATMQAAVAAAVFLVFGAALLVLAERRRALSERLAVEAAANARLEARVAQRTQALSEANDELRQAQADLVQAGKLSALGQMSAGISHELNQPLMAIRSFADNGTEFLKRGNAEKAGTNLDRISELAGRMDRIIKNLRAFARNESEPLGKVDIVQVIDASVELSNSRLRADGVSLDWTPPPHPVFARGGEVRLGQVFVNLINNAADAMVGQDEKHIAIDLVEDGRIAVSVRDSGPGIADPDKIFEPFYSTKQVGDEGMGLGLSISYGLVQSFGGDIRGRNANGGAVFTVELEYWSEEEGK</sequence>
<feature type="transmembrane region" description="Helical" evidence="14">
    <location>
        <begin position="297"/>
        <end position="317"/>
    </location>
</feature>
<evidence type="ECO:0000256" key="4">
    <source>
        <dbReference type="ARBA" id="ARBA00022475"/>
    </source>
</evidence>
<dbReference type="PANTHER" id="PTHR43065:SF46">
    <property type="entry name" value="C4-DICARBOXYLATE TRANSPORT SENSOR PROTEIN DCTB"/>
    <property type="match status" value="1"/>
</dbReference>
<evidence type="ECO:0000256" key="7">
    <source>
        <dbReference type="ARBA" id="ARBA00022692"/>
    </source>
</evidence>
<evidence type="ECO:0000256" key="1">
    <source>
        <dbReference type="ARBA" id="ARBA00000085"/>
    </source>
</evidence>
<dbReference type="SUPFAM" id="SSF55874">
    <property type="entry name" value="ATPase domain of HSP90 chaperone/DNA topoisomerase II/histidine kinase"/>
    <property type="match status" value="1"/>
</dbReference>
<dbReference type="Proteomes" id="UP001528040">
    <property type="component" value="Unassembled WGS sequence"/>
</dbReference>
<dbReference type="InterPro" id="IPR017055">
    <property type="entry name" value="Sig_transdc_His_kinase_DctB"/>
</dbReference>
<protein>
    <recommendedName>
        <fullName evidence="3">histidine kinase</fullName>
        <ecNumber evidence="3">2.7.13.3</ecNumber>
    </recommendedName>
</protein>
<dbReference type="InterPro" id="IPR036097">
    <property type="entry name" value="HisK_dim/P_sf"/>
</dbReference>
<gene>
    <name evidence="16" type="ORF">O2N63_07415</name>
</gene>
<dbReference type="CDD" id="cd18773">
    <property type="entry name" value="PDC1_HK_sensor"/>
    <property type="match status" value="1"/>
</dbReference>
<dbReference type="SUPFAM" id="SSF47384">
    <property type="entry name" value="Homodimeric domain of signal transducing histidine kinase"/>
    <property type="match status" value="1"/>
</dbReference>
<evidence type="ECO:0000256" key="5">
    <source>
        <dbReference type="ARBA" id="ARBA00022553"/>
    </source>
</evidence>
<evidence type="ECO:0000256" key="13">
    <source>
        <dbReference type="SAM" id="Coils"/>
    </source>
</evidence>
<evidence type="ECO:0000256" key="9">
    <source>
        <dbReference type="ARBA" id="ARBA00022777"/>
    </source>
</evidence>
<keyword evidence="14" id="KW-0472">Membrane</keyword>
<dbReference type="PRINTS" id="PR00344">
    <property type="entry name" value="BCTRLSENSOR"/>
</dbReference>
<dbReference type="Pfam" id="PF02518">
    <property type="entry name" value="HATPase_c"/>
    <property type="match status" value="1"/>
</dbReference>
<evidence type="ECO:0000256" key="2">
    <source>
        <dbReference type="ARBA" id="ARBA00004651"/>
    </source>
</evidence>
<dbReference type="EMBL" id="JAQIIO010000003">
    <property type="protein sequence ID" value="MDA5093913.1"/>
    <property type="molecule type" value="Genomic_DNA"/>
</dbReference>
<dbReference type="SUPFAM" id="SSF103190">
    <property type="entry name" value="Sensory domain-like"/>
    <property type="match status" value="1"/>
</dbReference>
<dbReference type="Gene3D" id="1.10.287.130">
    <property type="match status" value="1"/>
</dbReference>
<evidence type="ECO:0000256" key="12">
    <source>
        <dbReference type="ARBA" id="ARBA00023012"/>
    </source>
</evidence>
<comment type="catalytic activity">
    <reaction evidence="1">
        <text>ATP + protein L-histidine = ADP + protein N-phospho-L-histidine.</text>
        <dbReference type="EC" id="2.7.13.3"/>
    </reaction>
</comment>
<dbReference type="InterPro" id="IPR005467">
    <property type="entry name" value="His_kinase_dom"/>
</dbReference>
<proteinExistence type="predicted"/>
<dbReference type="InterPro" id="IPR036890">
    <property type="entry name" value="HATPase_C_sf"/>
</dbReference>
<keyword evidence="6" id="KW-0808">Transferase</keyword>
<keyword evidence="7 14" id="KW-0812">Transmembrane</keyword>
<feature type="coiled-coil region" evidence="13">
    <location>
        <begin position="334"/>
        <end position="368"/>
    </location>
</feature>